<comment type="subcellular location">
    <subcellularLocation>
        <location evidence="3">Cytoplasm</location>
        <location evidence="3">Cytoskeleton</location>
    </subcellularLocation>
</comment>
<comment type="caution">
    <text evidence="4">The sequence shown here is derived from an EMBL/GenBank/DDBJ whole genome shotgun (WGS) entry which is preliminary data.</text>
</comment>
<evidence type="ECO:0000313" key="5">
    <source>
        <dbReference type="Proteomes" id="UP001281761"/>
    </source>
</evidence>
<accession>A0ABQ9X740</accession>
<keyword evidence="2 3" id="KW-0143">Chaperone</keyword>
<dbReference type="Gene3D" id="1.20.58.90">
    <property type="match status" value="1"/>
</dbReference>
<gene>
    <name evidence="4" type="ORF">BLNAU_17664</name>
</gene>
<organism evidence="4 5">
    <name type="scientific">Blattamonas nauphoetae</name>
    <dbReference type="NCBI Taxonomy" id="2049346"/>
    <lineage>
        <taxon>Eukaryota</taxon>
        <taxon>Metamonada</taxon>
        <taxon>Preaxostyla</taxon>
        <taxon>Oxymonadida</taxon>
        <taxon>Blattamonas</taxon>
    </lineage>
</organism>
<comment type="similarity">
    <text evidence="1 3">Belongs to the TBCA family.</text>
</comment>
<evidence type="ECO:0000256" key="2">
    <source>
        <dbReference type="ARBA" id="ARBA00023186"/>
    </source>
</evidence>
<name>A0ABQ9X740_9EUKA</name>
<keyword evidence="3" id="KW-0493">Microtubule</keyword>
<dbReference type="PANTHER" id="PTHR21500">
    <property type="entry name" value="TUBULIN-SPECIFIC CHAPERONE A"/>
    <property type="match status" value="1"/>
</dbReference>
<keyword evidence="5" id="KW-1185">Reference proteome</keyword>
<dbReference type="EMBL" id="JARBJD010000202">
    <property type="protein sequence ID" value="KAK2947418.1"/>
    <property type="molecule type" value="Genomic_DNA"/>
</dbReference>
<evidence type="ECO:0000313" key="4">
    <source>
        <dbReference type="EMBL" id="KAK2947418.1"/>
    </source>
</evidence>
<keyword evidence="3" id="KW-0206">Cytoskeleton</keyword>
<protein>
    <recommendedName>
        <fullName evidence="3">Tubulin-specific chaperone A</fullName>
    </recommendedName>
</protein>
<dbReference type="Proteomes" id="UP001281761">
    <property type="component" value="Unassembled WGS sequence"/>
</dbReference>
<evidence type="ECO:0000256" key="3">
    <source>
        <dbReference type="RuleBase" id="RU364030"/>
    </source>
</evidence>
<evidence type="ECO:0000256" key="1">
    <source>
        <dbReference type="ARBA" id="ARBA00006806"/>
    </source>
</evidence>
<proteinExistence type="inferred from homology"/>
<keyword evidence="3" id="KW-0963">Cytoplasm</keyword>
<reference evidence="4 5" key="1">
    <citation type="journal article" date="2022" name="bioRxiv">
        <title>Genomics of Preaxostyla Flagellates Illuminates Evolutionary Transitions and the Path Towards Mitochondrial Loss.</title>
        <authorList>
            <person name="Novak L.V.F."/>
            <person name="Treitli S.C."/>
            <person name="Pyrih J."/>
            <person name="Halakuc P."/>
            <person name="Pipaliya S.V."/>
            <person name="Vacek V."/>
            <person name="Brzon O."/>
            <person name="Soukal P."/>
            <person name="Eme L."/>
            <person name="Dacks J.B."/>
            <person name="Karnkowska A."/>
            <person name="Elias M."/>
            <person name="Hampl V."/>
        </authorList>
    </citation>
    <scope>NUCLEOTIDE SEQUENCE [LARGE SCALE GENOMIC DNA]</scope>
    <source>
        <strain evidence="4">NAU3</strain>
        <tissue evidence="4">Gut</tissue>
    </source>
</reference>
<dbReference type="InterPro" id="IPR004226">
    <property type="entry name" value="TBCA"/>
</dbReference>
<sequence length="116" mass="13219">MDDLQQLLIASGVVERITKDVMLYTNDIVDMQDKIQMMKEKGKEKHDIMKQEEILEETIQMIPESQSRLETAVLELSTILDHFVSGDIPPGAEQQIEKSQQILNEGMELLDSWSGS</sequence>
<dbReference type="SUPFAM" id="SSF46988">
    <property type="entry name" value="Tubulin chaperone cofactor A"/>
    <property type="match status" value="1"/>
</dbReference>
<dbReference type="PANTHER" id="PTHR21500:SF0">
    <property type="entry name" value="TUBULIN-SPECIFIC CHAPERONE A"/>
    <property type="match status" value="1"/>
</dbReference>
<comment type="subunit">
    <text evidence="3">Supercomplex made of cofactors A to E. Cofactors A and D function by capturing and stabilizing tubulin in a quasi-native conformation. Cofactor E binds to the cofactor D-tubulin complex; interaction with cofactor C then causes the release of tubulin polypeptides that are committed to the native state.</text>
</comment>
<dbReference type="Pfam" id="PF02970">
    <property type="entry name" value="TBCA"/>
    <property type="match status" value="1"/>
</dbReference>
<dbReference type="InterPro" id="IPR036126">
    <property type="entry name" value="TBCA_sf"/>
</dbReference>